<evidence type="ECO:0000313" key="2">
    <source>
        <dbReference type="Proteomes" id="UP000267606"/>
    </source>
</evidence>
<reference evidence="1 2" key="2">
    <citation type="submission" date="2018-11" db="EMBL/GenBank/DDBJ databases">
        <authorList>
            <consortium name="Pathogen Informatics"/>
        </authorList>
    </citation>
    <scope>NUCLEOTIDE SEQUENCE [LARGE SCALE GENOMIC DNA]</scope>
</reference>
<dbReference type="STRING" id="387005.A0A183GZ95"/>
<dbReference type="WBParaSite" id="OFLC_0000055401-mRNA-1">
    <property type="protein sequence ID" value="OFLC_0000055401-mRNA-1"/>
    <property type="gene ID" value="OFLC_0000055401"/>
</dbReference>
<dbReference type="AlphaFoldDB" id="A0A183GZ95"/>
<sequence>MIYQKVSPIISKIEQKEVQRRSDSLFLAAKFSEQILLSASAYFVVAVCWRSFDFHFEQEILMIVGVSYEQKIIYRVAFREFSAQHLICEILNVFPLRPQNCHRQDYIHQPITYQFFKCECKHSFFDDQKKQKKIVRNPISWKL</sequence>
<keyword evidence="2" id="KW-1185">Reference proteome</keyword>
<proteinExistence type="predicted"/>
<organism evidence="3">
    <name type="scientific">Onchocerca flexuosa</name>
    <dbReference type="NCBI Taxonomy" id="387005"/>
    <lineage>
        <taxon>Eukaryota</taxon>
        <taxon>Metazoa</taxon>
        <taxon>Ecdysozoa</taxon>
        <taxon>Nematoda</taxon>
        <taxon>Chromadorea</taxon>
        <taxon>Rhabditida</taxon>
        <taxon>Spirurina</taxon>
        <taxon>Spiruromorpha</taxon>
        <taxon>Filarioidea</taxon>
        <taxon>Onchocercidae</taxon>
        <taxon>Onchocerca</taxon>
    </lineage>
</organism>
<evidence type="ECO:0000313" key="1">
    <source>
        <dbReference type="EMBL" id="VDO26195.1"/>
    </source>
</evidence>
<accession>A0A183GZ95</accession>
<reference evidence="3" key="1">
    <citation type="submission" date="2016-06" db="UniProtKB">
        <authorList>
            <consortium name="WormBaseParasite"/>
        </authorList>
    </citation>
    <scope>IDENTIFICATION</scope>
</reference>
<evidence type="ECO:0000313" key="3">
    <source>
        <dbReference type="WBParaSite" id="OFLC_0000055401-mRNA-1"/>
    </source>
</evidence>
<dbReference type="EMBL" id="UZAJ01000192">
    <property type="protein sequence ID" value="VDO26195.1"/>
    <property type="molecule type" value="Genomic_DNA"/>
</dbReference>
<protein>
    <submittedName>
        <fullName evidence="3">Cystatin domain-containing protein</fullName>
    </submittedName>
</protein>
<gene>
    <name evidence="1" type="ORF">OFLC_LOCUS555</name>
</gene>
<dbReference type="Proteomes" id="UP000267606">
    <property type="component" value="Unassembled WGS sequence"/>
</dbReference>
<name>A0A183GZ95_9BILA</name>